<protein>
    <submittedName>
        <fullName evidence="3">Transposase, mutator type, MULE transposase domain protein</fullName>
    </submittedName>
</protein>
<accession>A0A2U1L7V1</accession>
<dbReference type="EMBL" id="PKPP01010964">
    <property type="protein sequence ID" value="PWA45062.1"/>
    <property type="molecule type" value="Genomic_DNA"/>
</dbReference>
<dbReference type="OrthoDB" id="1918246at2759"/>
<name>A0A2U1L7V1_ARTAN</name>
<evidence type="ECO:0000256" key="1">
    <source>
        <dbReference type="SAM" id="MobiDB-lite"/>
    </source>
</evidence>
<evidence type="ECO:0000313" key="3">
    <source>
        <dbReference type="EMBL" id="PWA45062.1"/>
    </source>
</evidence>
<reference evidence="3 4" key="1">
    <citation type="journal article" date="2018" name="Mol. Plant">
        <title>The genome of Artemisia annua provides insight into the evolution of Asteraceae family and artemisinin biosynthesis.</title>
        <authorList>
            <person name="Shen Q."/>
            <person name="Zhang L."/>
            <person name="Liao Z."/>
            <person name="Wang S."/>
            <person name="Yan T."/>
            <person name="Shi P."/>
            <person name="Liu M."/>
            <person name="Fu X."/>
            <person name="Pan Q."/>
            <person name="Wang Y."/>
            <person name="Lv Z."/>
            <person name="Lu X."/>
            <person name="Zhang F."/>
            <person name="Jiang W."/>
            <person name="Ma Y."/>
            <person name="Chen M."/>
            <person name="Hao X."/>
            <person name="Li L."/>
            <person name="Tang Y."/>
            <person name="Lv G."/>
            <person name="Zhou Y."/>
            <person name="Sun X."/>
            <person name="Brodelius P.E."/>
            <person name="Rose J.K.C."/>
            <person name="Tang K."/>
        </authorList>
    </citation>
    <scope>NUCLEOTIDE SEQUENCE [LARGE SCALE GENOMIC DNA]</scope>
    <source>
        <strain evidence="4">cv. Huhao1</strain>
        <tissue evidence="3">Leaf</tissue>
    </source>
</reference>
<keyword evidence="4" id="KW-1185">Reference proteome</keyword>
<dbReference type="STRING" id="35608.A0A2U1L7V1"/>
<feature type="domain" description="MULE transposase" evidence="2">
    <location>
        <begin position="52"/>
        <end position="123"/>
    </location>
</feature>
<dbReference type="Pfam" id="PF10551">
    <property type="entry name" value="MULE"/>
    <property type="match status" value="1"/>
</dbReference>
<evidence type="ECO:0000313" key="4">
    <source>
        <dbReference type="Proteomes" id="UP000245207"/>
    </source>
</evidence>
<comment type="caution">
    <text evidence="3">The sequence shown here is derived from an EMBL/GenBank/DDBJ whole genome shotgun (WGS) entry which is preliminary data.</text>
</comment>
<feature type="compositionally biased region" description="Polar residues" evidence="1">
    <location>
        <begin position="151"/>
        <end position="177"/>
    </location>
</feature>
<dbReference type="InterPro" id="IPR018289">
    <property type="entry name" value="MULE_transposase_dom"/>
</dbReference>
<feature type="region of interest" description="Disordered" evidence="1">
    <location>
        <begin position="124"/>
        <end position="177"/>
    </location>
</feature>
<organism evidence="3 4">
    <name type="scientific">Artemisia annua</name>
    <name type="common">Sweet wormwood</name>
    <dbReference type="NCBI Taxonomy" id="35608"/>
    <lineage>
        <taxon>Eukaryota</taxon>
        <taxon>Viridiplantae</taxon>
        <taxon>Streptophyta</taxon>
        <taxon>Embryophyta</taxon>
        <taxon>Tracheophyta</taxon>
        <taxon>Spermatophyta</taxon>
        <taxon>Magnoliopsida</taxon>
        <taxon>eudicotyledons</taxon>
        <taxon>Gunneridae</taxon>
        <taxon>Pentapetalae</taxon>
        <taxon>asterids</taxon>
        <taxon>campanulids</taxon>
        <taxon>Asterales</taxon>
        <taxon>Asteraceae</taxon>
        <taxon>Asteroideae</taxon>
        <taxon>Anthemideae</taxon>
        <taxon>Artemisiinae</taxon>
        <taxon>Artemisia</taxon>
    </lineage>
</organism>
<evidence type="ECO:0000259" key="2">
    <source>
        <dbReference type="Pfam" id="PF10551"/>
    </source>
</evidence>
<gene>
    <name evidence="3" type="ORF">CTI12_AA520890</name>
</gene>
<dbReference type="Proteomes" id="UP000245207">
    <property type="component" value="Unassembled WGS sequence"/>
</dbReference>
<proteinExistence type="predicted"/>
<dbReference type="PANTHER" id="PTHR31973">
    <property type="entry name" value="POLYPROTEIN, PUTATIVE-RELATED"/>
    <property type="match status" value="1"/>
</dbReference>
<dbReference type="PANTHER" id="PTHR31973:SF190">
    <property type="entry name" value="MULE TRANSPOSASE DOMAIN-CONTAINING PROTEIN"/>
    <property type="match status" value="1"/>
</dbReference>
<sequence>MELRAKNPGTTVKIQVETNTDLTLNSRVFKRIYVCIGELKEGYKATKRERLGLDGAFIKGPYTGQILTVVGIDGNNGIYPIAYAVVEAECKSSWLWFLKNLGDDLDLQPNYNYTFISDRQKNAKGKGNKKARAEGVADSQATETDAGPIQPMNSQSTQEVGSQGRKTTMKASKQAAN</sequence>
<dbReference type="AlphaFoldDB" id="A0A2U1L7V1"/>